<dbReference type="EMBL" id="CP021422">
    <property type="protein sequence ID" value="ASB40170.1"/>
    <property type="molecule type" value="Genomic_DNA"/>
</dbReference>
<gene>
    <name evidence="2" type="ORF">ADH66_05560</name>
</gene>
<sequence>MFRQVLLFIVNTYQPQALRGNDLPHPGKAQALTEQMLAEFHTKTVHRISSLVRESVLPVLGREAAELHDLAGLVEGQNRLVRAPKAFVLVFCPAWDMADEMLFDLVSQYFRYLRPGQKIATFFKRFHVICSFVILFAGDIFRTYCVFLVSKRISLGETRRRFKTGVVLLRPLPSWISAGSPTVMGRIGLPEMIRLIFVAVMFSPPLYNRKRGTVACPATFFRLILASHILKFLLR</sequence>
<dbReference type="Proteomes" id="UP000196710">
    <property type="component" value="Chromosome"/>
</dbReference>
<feature type="transmembrane region" description="Helical" evidence="1">
    <location>
        <begin position="126"/>
        <end position="149"/>
    </location>
</feature>
<evidence type="ECO:0000313" key="3">
    <source>
        <dbReference type="Proteomes" id="UP000196710"/>
    </source>
</evidence>
<keyword evidence="1" id="KW-0472">Membrane</keyword>
<protein>
    <submittedName>
        <fullName evidence="2">Uncharacterized protein</fullName>
    </submittedName>
</protein>
<keyword evidence="1" id="KW-1133">Transmembrane helix</keyword>
<keyword evidence="1" id="KW-0812">Transmembrane</keyword>
<proteinExistence type="predicted"/>
<evidence type="ECO:0000256" key="1">
    <source>
        <dbReference type="SAM" id="Phobius"/>
    </source>
</evidence>
<organism evidence="2 3">
    <name type="scientific">Acutalibacter muris</name>
    <dbReference type="NCBI Taxonomy" id="1796620"/>
    <lineage>
        <taxon>Bacteria</taxon>
        <taxon>Bacillati</taxon>
        <taxon>Bacillota</taxon>
        <taxon>Clostridia</taxon>
        <taxon>Eubacteriales</taxon>
        <taxon>Acutalibacteraceae</taxon>
        <taxon>Acutalibacter</taxon>
    </lineage>
</organism>
<accession>A0ABN5A0D5</accession>
<reference evidence="3" key="1">
    <citation type="submission" date="2017-05" db="EMBL/GenBank/DDBJ databases">
        <title>Improved OligoMM genomes.</title>
        <authorList>
            <person name="Garzetti D."/>
        </authorList>
    </citation>
    <scope>NUCLEOTIDE SEQUENCE [LARGE SCALE GENOMIC DNA]</scope>
    <source>
        <strain evidence="3">KB18</strain>
    </source>
</reference>
<evidence type="ECO:0000313" key="2">
    <source>
        <dbReference type="EMBL" id="ASB40170.1"/>
    </source>
</evidence>
<keyword evidence="3" id="KW-1185">Reference proteome</keyword>
<name>A0ABN5A0D5_9FIRM</name>